<evidence type="ECO:0000313" key="4">
    <source>
        <dbReference type="Proteomes" id="UP000784128"/>
    </source>
</evidence>
<dbReference type="SMART" id="SM00450">
    <property type="entry name" value="RHOD"/>
    <property type="match status" value="1"/>
</dbReference>
<organism evidence="3 4">
    <name type="scientific">Pelotalea chapellei</name>
    <dbReference type="NCBI Taxonomy" id="44671"/>
    <lineage>
        <taxon>Bacteria</taxon>
        <taxon>Pseudomonadati</taxon>
        <taxon>Thermodesulfobacteriota</taxon>
        <taxon>Desulfuromonadia</taxon>
        <taxon>Geobacterales</taxon>
        <taxon>Geobacteraceae</taxon>
        <taxon>Pelotalea</taxon>
    </lineage>
</organism>
<dbReference type="CDD" id="cd00158">
    <property type="entry name" value="RHOD"/>
    <property type="match status" value="1"/>
</dbReference>
<dbReference type="RefSeq" id="WP_214300861.1">
    <property type="nucleotide sequence ID" value="NZ_JAHDYS010000017.1"/>
</dbReference>
<dbReference type="PANTHER" id="PTHR45431:SF3">
    <property type="entry name" value="RHODANESE-LIKE DOMAIN-CONTAINING PROTEIN 15, CHLOROPLASTIC"/>
    <property type="match status" value="1"/>
</dbReference>
<dbReference type="Proteomes" id="UP000784128">
    <property type="component" value="Unassembled WGS sequence"/>
</dbReference>
<name>A0ABS5UBS8_9BACT</name>
<sequence length="117" mass="12720">MKFLRGFISIMMVCGLLAGNATAAEKATAQPVVVDVRSQQEWLTGHLEGAVLIPHEQIVEGIAKVTSDKKAKILLYCRSGRRTAIAIDELKKNGYENLINLGSIENASKELGRAIVK</sequence>
<keyword evidence="1" id="KW-0732">Signal</keyword>
<gene>
    <name evidence="3" type="ORF">KJB30_15165</name>
</gene>
<keyword evidence="4" id="KW-1185">Reference proteome</keyword>
<dbReference type="EMBL" id="JAHDYS010000017">
    <property type="protein sequence ID" value="MBT1073132.1"/>
    <property type="molecule type" value="Genomic_DNA"/>
</dbReference>
<accession>A0ABS5UBS8</accession>
<evidence type="ECO:0000313" key="3">
    <source>
        <dbReference type="EMBL" id="MBT1073132.1"/>
    </source>
</evidence>
<dbReference type="InterPro" id="IPR001763">
    <property type="entry name" value="Rhodanese-like_dom"/>
</dbReference>
<dbReference type="Gene3D" id="3.40.250.10">
    <property type="entry name" value="Rhodanese-like domain"/>
    <property type="match status" value="1"/>
</dbReference>
<dbReference type="SUPFAM" id="SSF52821">
    <property type="entry name" value="Rhodanese/Cell cycle control phosphatase"/>
    <property type="match status" value="1"/>
</dbReference>
<proteinExistence type="predicted"/>
<feature type="signal peptide" evidence="1">
    <location>
        <begin position="1"/>
        <end position="23"/>
    </location>
</feature>
<dbReference type="InterPro" id="IPR052367">
    <property type="entry name" value="Thiosulfate_ST/Rhodanese-like"/>
</dbReference>
<evidence type="ECO:0000259" key="2">
    <source>
        <dbReference type="PROSITE" id="PS50206"/>
    </source>
</evidence>
<dbReference type="InterPro" id="IPR036873">
    <property type="entry name" value="Rhodanese-like_dom_sf"/>
</dbReference>
<dbReference type="PANTHER" id="PTHR45431">
    <property type="entry name" value="RHODANESE-LIKE DOMAIN-CONTAINING PROTEIN 15, CHLOROPLASTIC"/>
    <property type="match status" value="1"/>
</dbReference>
<feature type="chain" id="PRO_5047527148" evidence="1">
    <location>
        <begin position="24"/>
        <end position="117"/>
    </location>
</feature>
<reference evidence="3 4" key="1">
    <citation type="submission" date="2021-05" db="EMBL/GenBank/DDBJ databases">
        <title>The draft genome of Geobacter chapellei DSM 13688.</title>
        <authorList>
            <person name="Xu Z."/>
            <person name="Masuda Y."/>
            <person name="Itoh H."/>
            <person name="Senoo K."/>
        </authorList>
    </citation>
    <scope>NUCLEOTIDE SEQUENCE [LARGE SCALE GENOMIC DNA]</scope>
    <source>
        <strain evidence="3 4">DSM 13688</strain>
    </source>
</reference>
<evidence type="ECO:0000256" key="1">
    <source>
        <dbReference type="SAM" id="SignalP"/>
    </source>
</evidence>
<protein>
    <submittedName>
        <fullName evidence="3">Rhodanese-like domain-containing protein</fullName>
    </submittedName>
</protein>
<dbReference type="PROSITE" id="PS50206">
    <property type="entry name" value="RHODANESE_3"/>
    <property type="match status" value="1"/>
</dbReference>
<comment type="caution">
    <text evidence="3">The sequence shown here is derived from an EMBL/GenBank/DDBJ whole genome shotgun (WGS) entry which is preliminary data.</text>
</comment>
<dbReference type="Pfam" id="PF00581">
    <property type="entry name" value="Rhodanese"/>
    <property type="match status" value="1"/>
</dbReference>
<feature type="domain" description="Rhodanese" evidence="2">
    <location>
        <begin position="27"/>
        <end position="116"/>
    </location>
</feature>